<reference evidence="1 2" key="1">
    <citation type="submission" date="2016-10" db="EMBL/GenBank/DDBJ databases">
        <authorList>
            <person name="de Groot N.N."/>
        </authorList>
    </citation>
    <scope>NUCLEOTIDE SEQUENCE [LARGE SCALE GENOMIC DNA]</scope>
    <source>
        <strain evidence="1 2">DSM 44637</strain>
    </source>
</reference>
<accession>A0A1I5N5D7</accession>
<name>A0A1I5N5D7_9PSEU</name>
<protein>
    <submittedName>
        <fullName evidence="1">Winged helix DNA-binding domain-containing protein</fullName>
    </submittedName>
</protein>
<dbReference type="InterPro" id="IPR009351">
    <property type="entry name" value="AlkZ-like"/>
</dbReference>
<sequence length="364" mass="40118">MRLSRRVLNRATLDRQLLLKPAKMPVLDAVTHLAGLQAQAPFPPYYALWCRLRGFRPDDLASLLLDRSVVRMVLMRGTVHLVPAADALAWRPLVQIVMDRALTAANQHREPLAKLDHDAVARTTGELLRERPYSSDQLGKALVEHYPETPAGSLMFLVRAILPLVQIPPRGVWGKAGQPTYQVADHWLDGVPAPEPSAAELVRRYLAAFGPATVADVQAWAGVTKLGEVIEGMDLRTYLDPEGRTLYDLPDATLPGEDTPAPTKLLGPFDQTLLAYAERTRMISDEHRKRVITINGLVKGTLLVDGRVRGIWETTTTRESATLVLTPFERLAKRDTAALESAGRKLLAWAEPGKTHEVVSGDPG</sequence>
<dbReference type="PANTHER" id="PTHR38479:SF2">
    <property type="entry name" value="WINGED HELIX DNA-BINDING DOMAIN-CONTAINING PROTEIN"/>
    <property type="match status" value="1"/>
</dbReference>
<dbReference type="RefSeq" id="WP_093574018.1">
    <property type="nucleotide sequence ID" value="NZ_FOWC01000004.1"/>
</dbReference>
<dbReference type="Proteomes" id="UP000199137">
    <property type="component" value="Unassembled WGS sequence"/>
</dbReference>
<dbReference type="AlphaFoldDB" id="A0A1I5N5D7"/>
<evidence type="ECO:0000313" key="1">
    <source>
        <dbReference type="EMBL" id="SFP16998.1"/>
    </source>
</evidence>
<dbReference type="EMBL" id="FOWC01000004">
    <property type="protein sequence ID" value="SFP16998.1"/>
    <property type="molecule type" value="Genomic_DNA"/>
</dbReference>
<keyword evidence="1" id="KW-0238">DNA-binding</keyword>
<dbReference type="OrthoDB" id="9148135at2"/>
<evidence type="ECO:0000313" key="2">
    <source>
        <dbReference type="Proteomes" id="UP000199137"/>
    </source>
</evidence>
<dbReference type="PANTHER" id="PTHR38479">
    <property type="entry name" value="LMO0824 PROTEIN"/>
    <property type="match status" value="1"/>
</dbReference>
<proteinExistence type="predicted"/>
<dbReference type="GO" id="GO:0003677">
    <property type="term" value="F:DNA binding"/>
    <property type="evidence" value="ECO:0007669"/>
    <property type="project" value="UniProtKB-KW"/>
</dbReference>
<gene>
    <name evidence="1" type="ORF">SAMN05421854_104263</name>
</gene>
<dbReference type="STRING" id="112413.SAMN05421854_104263"/>
<organism evidence="1 2">
    <name type="scientific">Amycolatopsis rubida</name>
    <dbReference type="NCBI Taxonomy" id="112413"/>
    <lineage>
        <taxon>Bacteria</taxon>
        <taxon>Bacillati</taxon>
        <taxon>Actinomycetota</taxon>
        <taxon>Actinomycetes</taxon>
        <taxon>Pseudonocardiales</taxon>
        <taxon>Pseudonocardiaceae</taxon>
        <taxon>Amycolatopsis</taxon>
    </lineage>
</organism>
<dbReference type="Pfam" id="PF06224">
    <property type="entry name" value="AlkZ-like"/>
    <property type="match status" value="1"/>
</dbReference>